<accession>A0A7Y0EP03</accession>
<sequence length="113" mass="12663">MTTPSIPPLPPSNPADDDTGIDHGAEVDHDDMDNEAVPSAELNLDAEQISNTAPIIEEGLQPQRRRRMTPEQIKQAKRRHRRTVLLRRSGYIIVALLYLAAIGTGVWWVFAIR</sequence>
<evidence type="ECO:0000256" key="2">
    <source>
        <dbReference type="SAM" id="Phobius"/>
    </source>
</evidence>
<gene>
    <name evidence="3" type="ORF">G1C95_0994</name>
</gene>
<dbReference type="RefSeq" id="WP_169171830.1">
    <property type="nucleotide sequence ID" value="NZ_JAAIII010000002.1"/>
</dbReference>
<protein>
    <recommendedName>
        <fullName evidence="5">Transmembrane protein</fullName>
    </recommendedName>
</protein>
<keyword evidence="4" id="KW-1185">Reference proteome</keyword>
<reference evidence="3 4" key="1">
    <citation type="submission" date="2020-02" db="EMBL/GenBank/DDBJ databases">
        <title>Characterization of phylogenetic diversity of novel bifidobacterial species isolated in Czech ZOOs.</title>
        <authorList>
            <person name="Lugli G.A."/>
            <person name="Vera N.B."/>
            <person name="Ventura M."/>
        </authorList>
    </citation>
    <scope>NUCLEOTIDE SEQUENCE [LARGE SCALE GENOMIC DNA]</scope>
    <source>
        <strain evidence="3 4">DSM 109957</strain>
    </source>
</reference>
<evidence type="ECO:0000256" key="1">
    <source>
        <dbReference type="SAM" id="MobiDB-lite"/>
    </source>
</evidence>
<keyword evidence="2" id="KW-0812">Transmembrane</keyword>
<organism evidence="3 4">
    <name type="scientific">Bifidobacterium oedipodis</name>
    <dbReference type="NCBI Taxonomy" id="2675322"/>
    <lineage>
        <taxon>Bacteria</taxon>
        <taxon>Bacillati</taxon>
        <taxon>Actinomycetota</taxon>
        <taxon>Actinomycetes</taxon>
        <taxon>Bifidobacteriales</taxon>
        <taxon>Bifidobacteriaceae</taxon>
        <taxon>Bifidobacterium</taxon>
    </lineage>
</organism>
<dbReference type="AlphaFoldDB" id="A0A7Y0EP03"/>
<feature type="transmembrane region" description="Helical" evidence="2">
    <location>
        <begin position="89"/>
        <end position="110"/>
    </location>
</feature>
<dbReference type="EMBL" id="JAAIII010000002">
    <property type="protein sequence ID" value="NMM93809.1"/>
    <property type="molecule type" value="Genomic_DNA"/>
</dbReference>
<evidence type="ECO:0000313" key="3">
    <source>
        <dbReference type="EMBL" id="NMM93809.1"/>
    </source>
</evidence>
<evidence type="ECO:0000313" key="4">
    <source>
        <dbReference type="Proteomes" id="UP000532194"/>
    </source>
</evidence>
<evidence type="ECO:0008006" key="5">
    <source>
        <dbReference type="Google" id="ProtNLM"/>
    </source>
</evidence>
<name>A0A7Y0EP03_9BIFI</name>
<feature type="compositionally biased region" description="Pro residues" evidence="1">
    <location>
        <begin position="1"/>
        <end position="13"/>
    </location>
</feature>
<proteinExistence type="predicted"/>
<keyword evidence="2" id="KW-1133">Transmembrane helix</keyword>
<dbReference type="Proteomes" id="UP000532194">
    <property type="component" value="Unassembled WGS sequence"/>
</dbReference>
<feature type="region of interest" description="Disordered" evidence="1">
    <location>
        <begin position="1"/>
        <end position="36"/>
    </location>
</feature>
<keyword evidence="2" id="KW-0472">Membrane</keyword>
<comment type="caution">
    <text evidence="3">The sequence shown here is derived from an EMBL/GenBank/DDBJ whole genome shotgun (WGS) entry which is preliminary data.</text>
</comment>